<keyword evidence="3" id="KW-1185">Reference proteome</keyword>
<evidence type="ECO:0000256" key="1">
    <source>
        <dbReference type="SAM" id="MobiDB-lite"/>
    </source>
</evidence>
<dbReference type="Proteomes" id="UP000238479">
    <property type="component" value="Chromosome 6"/>
</dbReference>
<sequence>MTFCTMATKALHYSSVFIFQICSMNPSKGTEGVNEQGGVETKVETVDFRSPAGEDKEPVKEKVEILHEINDGGANSGNTGATGFVGKAAIAVADTFQSAKDAVSGKPKDAVAENKTTK</sequence>
<dbReference type="OMA" id="FCTMATK"/>
<dbReference type="AlphaFoldDB" id="A0A2P6Q0R4"/>
<protein>
    <submittedName>
        <fullName evidence="2">Uncharacterized protein</fullName>
    </submittedName>
</protein>
<dbReference type="EMBL" id="PDCK01000044">
    <property type="protein sequence ID" value="PRQ27765.1"/>
    <property type="molecule type" value="Genomic_DNA"/>
</dbReference>
<comment type="caution">
    <text evidence="2">The sequence shown here is derived from an EMBL/GenBank/DDBJ whole genome shotgun (WGS) entry which is preliminary data.</text>
</comment>
<accession>A0A2P6Q0R4</accession>
<name>A0A2P6Q0R4_ROSCH</name>
<reference evidence="2 3" key="1">
    <citation type="journal article" date="2018" name="Nat. Genet.">
        <title>The Rosa genome provides new insights in the design of modern roses.</title>
        <authorList>
            <person name="Bendahmane M."/>
        </authorList>
    </citation>
    <scope>NUCLEOTIDE SEQUENCE [LARGE SCALE GENOMIC DNA]</scope>
    <source>
        <strain evidence="3">cv. Old Blush</strain>
    </source>
</reference>
<evidence type="ECO:0000313" key="2">
    <source>
        <dbReference type="EMBL" id="PRQ27765.1"/>
    </source>
</evidence>
<feature type="region of interest" description="Disordered" evidence="1">
    <location>
        <begin position="98"/>
        <end position="118"/>
    </location>
</feature>
<organism evidence="2 3">
    <name type="scientific">Rosa chinensis</name>
    <name type="common">China rose</name>
    <dbReference type="NCBI Taxonomy" id="74649"/>
    <lineage>
        <taxon>Eukaryota</taxon>
        <taxon>Viridiplantae</taxon>
        <taxon>Streptophyta</taxon>
        <taxon>Embryophyta</taxon>
        <taxon>Tracheophyta</taxon>
        <taxon>Spermatophyta</taxon>
        <taxon>Magnoliopsida</taxon>
        <taxon>eudicotyledons</taxon>
        <taxon>Gunneridae</taxon>
        <taxon>Pentapetalae</taxon>
        <taxon>rosids</taxon>
        <taxon>fabids</taxon>
        <taxon>Rosales</taxon>
        <taxon>Rosaceae</taxon>
        <taxon>Rosoideae</taxon>
        <taxon>Rosoideae incertae sedis</taxon>
        <taxon>Rosa</taxon>
    </lineage>
</organism>
<proteinExistence type="predicted"/>
<dbReference type="OrthoDB" id="1728115at2759"/>
<gene>
    <name evidence="2" type="ORF">RchiOBHm_Chr6g0308771</name>
</gene>
<evidence type="ECO:0000313" key="3">
    <source>
        <dbReference type="Proteomes" id="UP000238479"/>
    </source>
</evidence>
<feature type="compositionally biased region" description="Basic and acidic residues" evidence="1">
    <location>
        <begin position="106"/>
        <end position="118"/>
    </location>
</feature>
<dbReference type="Gramene" id="PRQ27765">
    <property type="protein sequence ID" value="PRQ27765"/>
    <property type="gene ID" value="RchiOBHm_Chr6g0308771"/>
</dbReference>